<gene>
    <name evidence="6" type="ordered locus">Cmaq_1520</name>
</gene>
<keyword evidence="2" id="KW-0805">Transcription regulation</keyword>
<sequence length="267" mass="30159">MVNSPQSIEELKLKRTIVVSVGMYPYNAIVAIMSIGVGPGDVIILVNSEPRRIEDLRPRGGRMQPEDAMNQIRKIILDNIPEVDIKDVWLSPSRHLADNVALLRTLVESLAPTSVTIAIAGGLRWLSVVLMFLAMALKTIGGYTRVNVEDVFVMLEEESPSIKRIFPGIRERIIHWPIIPALTSMDKLEYEILRIITSKEDGIKAKEIIQAINGQFERSRRPSKASIERKLTKLRRKGVITYEKVGKAYIYKPTDLGKILTKQYTLQ</sequence>
<dbReference type="SUPFAM" id="SSF46785">
    <property type="entry name" value="Winged helix' DNA-binding domain"/>
    <property type="match status" value="1"/>
</dbReference>
<organism evidence="6 7">
    <name type="scientific">Caldivirga maquilingensis (strain ATCC 700844 / DSM 13496 / JCM 10307 / IC-167)</name>
    <dbReference type="NCBI Taxonomy" id="397948"/>
    <lineage>
        <taxon>Archaea</taxon>
        <taxon>Thermoproteota</taxon>
        <taxon>Thermoprotei</taxon>
        <taxon>Thermoproteales</taxon>
        <taxon>Thermoproteaceae</taxon>
        <taxon>Caldivirga</taxon>
    </lineage>
</organism>
<keyword evidence="5" id="KW-1133">Transmembrane helix</keyword>
<keyword evidence="7" id="KW-1185">Reference proteome</keyword>
<dbReference type="InterPro" id="IPR005650">
    <property type="entry name" value="BlaI_family"/>
</dbReference>
<keyword evidence="5" id="KW-0812">Transmembrane</keyword>
<dbReference type="EMBL" id="CP000852">
    <property type="protein sequence ID" value="ABW02344.1"/>
    <property type="molecule type" value="Genomic_DNA"/>
</dbReference>
<feature type="transmembrane region" description="Helical" evidence="5">
    <location>
        <begin position="21"/>
        <end position="46"/>
    </location>
</feature>
<dbReference type="eggNOG" id="arCOG01446">
    <property type="taxonomic scope" value="Archaea"/>
</dbReference>
<keyword evidence="3" id="KW-0238">DNA-binding</keyword>
<dbReference type="NCBIfam" id="TIGR01884">
    <property type="entry name" value="cas_HTH"/>
    <property type="match status" value="1"/>
</dbReference>
<name>A8M9C5_CALMQ</name>
<dbReference type="GO" id="GO:0003677">
    <property type="term" value="F:DNA binding"/>
    <property type="evidence" value="ECO:0007669"/>
    <property type="project" value="UniProtKB-KW"/>
</dbReference>
<dbReference type="HOGENOM" id="CLU_1056116_0_0_2"/>
<evidence type="ECO:0000313" key="7">
    <source>
        <dbReference type="Proteomes" id="UP000001137"/>
    </source>
</evidence>
<dbReference type="STRING" id="397948.Cmaq_1520"/>
<dbReference type="RefSeq" id="WP_012186563.1">
    <property type="nucleotide sequence ID" value="NC_009954.1"/>
</dbReference>
<dbReference type="InterPro" id="IPR010163">
    <property type="entry name" value="Csa3"/>
</dbReference>
<feature type="transmembrane region" description="Helical" evidence="5">
    <location>
        <begin position="115"/>
        <end position="137"/>
    </location>
</feature>
<evidence type="ECO:0000313" key="6">
    <source>
        <dbReference type="EMBL" id="ABW02344.1"/>
    </source>
</evidence>
<evidence type="ECO:0000256" key="1">
    <source>
        <dbReference type="ARBA" id="ARBA00011046"/>
    </source>
</evidence>
<protein>
    <submittedName>
        <fullName evidence="6">Transcriptional repressor, CopY family</fullName>
    </submittedName>
</protein>
<dbReference type="InterPro" id="IPR036390">
    <property type="entry name" value="WH_DNA-bd_sf"/>
</dbReference>
<dbReference type="OrthoDB" id="27122at2157"/>
<reference evidence="6 7" key="1">
    <citation type="submission" date="2007-10" db="EMBL/GenBank/DDBJ databases">
        <title>Complete sequence of Caldivirga maquilingensis IC-167.</title>
        <authorList>
            <consortium name="US DOE Joint Genome Institute"/>
            <person name="Copeland A."/>
            <person name="Lucas S."/>
            <person name="Lapidus A."/>
            <person name="Barry K."/>
            <person name="Glavina del Rio T."/>
            <person name="Dalin E."/>
            <person name="Tice H."/>
            <person name="Pitluck S."/>
            <person name="Saunders E."/>
            <person name="Brettin T."/>
            <person name="Bruce D."/>
            <person name="Detter J.C."/>
            <person name="Han C."/>
            <person name="Schmutz J."/>
            <person name="Larimer F."/>
            <person name="Land M."/>
            <person name="Hauser L."/>
            <person name="Kyrpides N."/>
            <person name="Ivanova N."/>
            <person name="Biddle J.F."/>
            <person name="Zhang Z."/>
            <person name="Fitz-Gibbon S.T."/>
            <person name="Lowe T.M."/>
            <person name="Saltikov C."/>
            <person name="House C.H."/>
            <person name="Richardson P."/>
        </authorList>
    </citation>
    <scope>NUCLEOTIDE SEQUENCE [LARGE SCALE GENOMIC DNA]</scope>
    <source>
        <strain evidence="7">ATCC 700844 / DSM 13496 / JCM 10307 / IC-167</strain>
    </source>
</reference>
<dbReference type="KEGG" id="cma:Cmaq_1520"/>
<dbReference type="InterPro" id="IPR036388">
    <property type="entry name" value="WH-like_DNA-bd_sf"/>
</dbReference>
<dbReference type="AlphaFoldDB" id="A8M9C5"/>
<proteinExistence type="inferred from homology"/>
<accession>A8M9C5</accession>
<evidence type="ECO:0000256" key="3">
    <source>
        <dbReference type="ARBA" id="ARBA00023125"/>
    </source>
</evidence>
<keyword evidence="4" id="KW-0804">Transcription</keyword>
<dbReference type="Proteomes" id="UP000001137">
    <property type="component" value="Chromosome"/>
</dbReference>
<evidence type="ECO:0000256" key="2">
    <source>
        <dbReference type="ARBA" id="ARBA00023015"/>
    </source>
</evidence>
<dbReference type="Gene3D" id="3.40.50.11700">
    <property type="match status" value="1"/>
</dbReference>
<dbReference type="Pfam" id="PF03965">
    <property type="entry name" value="Penicillinase_R"/>
    <property type="match status" value="1"/>
</dbReference>
<evidence type="ECO:0000256" key="5">
    <source>
        <dbReference type="SAM" id="Phobius"/>
    </source>
</evidence>
<evidence type="ECO:0000256" key="4">
    <source>
        <dbReference type="ARBA" id="ARBA00023163"/>
    </source>
</evidence>
<dbReference type="GeneID" id="5709937"/>
<keyword evidence="5" id="KW-0472">Membrane</keyword>
<dbReference type="Gene3D" id="1.10.10.10">
    <property type="entry name" value="Winged helix-like DNA-binding domain superfamily/Winged helix DNA-binding domain"/>
    <property type="match status" value="1"/>
</dbReference>
<comment type="similarity">
    <text evidence="1">Belongs to the BlaI transcriptional regulatory family.</text>
</comment>
<dbReference type="GO" id="GO:0045892">
    <property type="term" value="P:negative regulation of DNA-templated transcription"/>
    <property type="evidence" value="ECO:0007669"/>
    <property type="project" value="InterPro"/>
</dbReference>